<evidence type="ECO:0000313" key="2">
    <source>
        <dbReference type="Proteomes" id="UP000663671"/>
    </source>
</evidence>
<proteinExistence type="predicted"/>
<name>A0A8A1MNI1_AJECA</name>
<evidence type="ECO:0000313" key="1">
    <source>
        <dbReference type="EMBL" id="QSS66770.1"/>
    </source>
</evidence>
<dbReference type="AlphaFoldDB" id="A0A8A1MNI1"/>
<accession>A0A8A1MNI1</accession>
<dbReference type="Proteomes" id="UP000663671">
    <property type="component" value="Chromosome 6"/>
</dbReference>
<sequence>MAQLSQRLSAITSDRRKIHRRHISQIQYAGCRASSIQPIGFNARPSGGHREHGCGSVTAMSTSILRVTRTAIPLQCDVGMESSVVGECQMLLGSLAGPCKDEGT</sequence>
<reference evidence="1" key="1">
    <citation type="submission" date="2021-01" db="EMBL/GenBank/DDBJ databases">
        <title>Chromosome-level genome assembly of a human fungal pathogen reveals clustering of transcriptionally co-regulated genes.</title>
        <authorList>
            <person name="Voorhies M."/>
            <person name="Cohen S."/>
            <person name="Shea T.P."/>
            <person name="Petrus S."/>
            <person name="Munoz J.F."/>
            <person name="Poplawski S."/>
            <person name="Goldman W.E."/>
            <person name="Michael T."/>
            <person name="Cuomo C.A."/>
            <person name="Sil A."/>
            <person name="Beyhan S."/>
        </authorList>
    </citation>
    <scope>NUCLEOTIDE SEQUENCE</scope>
    <source>
        <strain evidence="1">WU24</strain>
    </source>
</reference>
<organism evidence="1 2">
    <name type="scientific">Ajellomyces capsulatus</name>
    <name type="common">Darling's disease fungus</name>
    <name type="synonym">Histoplasma capsulatum</name>
    <dbReference type="NCBI Taxonomy" id="5037"/>
    <lineage>
        <taxon>Eukaryota</taxon>
        <taxon>Fungi</taxon>
        <taxon>Dikarya</taxon>
        <taxon>Ascomycota</taxon>
        <taxon>Pezizomycotina</taxon>
        <taxon>Eurotiomycetes</taxon>
        <taxon>Eurotiomycetidae</taxon>
        <taxon>Onygenales</taxon>
        <taxon>Ajellomycetaceae</taxon>
        <taxon>Histoplasma</taxon>
    </lineage>
</organism>
<dbReference type="EMBL" id="CP069116">
    <property type="protein sequence ID" value="QSS66770.1"/>
    <property type="molecule type" value="Genomic_DNA"/>
</dbReference>
<protein>
    <submittedName>
        <fullName evidence="1">Uncharacterized protein</fullName>
    </submittedName>
</protein>
<gene>
    <name evidence="1" type="ORF">I7I51_02981</name>
</gene>
<dbReference type="VEuPathDB" id="FungiDB:I7I51_02981"/>